<dbReference type="Proteomes" id="UP001150925">
    <property type="component" value="Unassembled WGS sequence"/>
</dbReference>
<evidence type="ECO:0000256" key="5">
    <source>
        <dbReference type="ARBA" id="ARBA00022857"/>
    </source>
</evidence>
<comment type="similarity">
    <text evidence="2">Belongs to the zinc-containing alcohol dehydrogenase family. Quinone oxidoreductase subfamily.</text>
</comment>
<dbReference type="InterPro" id="IPR051034">
    <property type="entry name" value="Mito_Enoyl-ACP_Reductase"/>
</dbReference>
<protein>
    <recommendedName>
        <fullName evidence="11">enoyl-[acyl-carrier-protein] reductase</fullName>
        <ecNumber evidence="11">1.3.1.104</ecNumber>
    </recommendedName>
</protein>
<comment type="caution">
    <text evidence="14">The sequence shown here is derived from an EMBL/GenBank/DDBJ whole genome shotgun (WGS) entry which is preliminary data.</text>
</comment>
<dbReference type="EMBL" id="JANBPY010000059">
    <property type="protein sequence ID" value="KAJ1969441.1"/>
    <property type="molecule type" value="Genomic_DNA"/>
</dbReference>
<keyword evidence="10" id="KW-0275">Fatty acid biosynthesis</keyword>
<feature type="domain" description="Enoyl reductase (ER)" evidence="13">
    <location>
        <begin position="21"/>
        <end position="371"/>
    </location>
</feature>
<sequence>MSRQFCGKLFSKAVTFADYGRPQEVLRVTDRAIAPLSPTGVRVRILAAPINPSDINQIEGVYPARPTFEPNVGAVAGNEGLAEVVALGEQVAQRSPNSDGAGLQVGDWVLPFRRSFGTWQTLASVEASQVVKIPKFTNVSPLAAATLTVNPSTAYRMLKDFVTLRPGDYVIQTAANSSVGRAVIQLCKAWGIRTINIVRDRDNLDQLVHELTELGATLVLTDGQLREASVRAQLKELNGPVALGLDCCGGKVSTEVARVLSHGAPLVLYGAMSKKPLTFPVSLFIFKDIQVRGYWMTRWYGQQDHETRLTMWTELLKLIDQGALQSPSFHVIPWLVPPVANADDVNGSLQTKIQDALRDYSAGFTNKKFILAMDPKLLTEKLSG</sequence>
<dbReference type="InterPro" id="IPR036291">
    <property type="entry name" value="NAD(P)-bd_dom_sf"/>
</dbReference>
<accession>A0A9W8E5U6</accession>
<gene>
    <name evidence="14" type="primary">ETR1</name>
    <name evidence="14" type="ORF">IWQ62_000627</name>
</gene>
<evidence type="ECO:0000256" key="7">
    <source>
        <dbReference type="ARBA" id="ARBA00023002"/>
    </source>
</evidence>
<comment type="catalytic activity">
    <reaction evidence="12">
        <text>a 2,3-saturated acyl-[ACP] + NADP(+) = a (2E)-enoyl-[ACP] + NADPH + H(+)</text>
        <dbReference type="Rhea" id="RHEA:22564"/>
        <dbReference type="Rhea" id="RHEA-COMP:9925"/>
        <dbReference type="Rhea" id="RHEA-COMP:9926"/>
        <dbReference type="ChEBI" id="CHEBI:15378"/>
        <dbReference type="ChEBI" id="CHEBI:57783"/>
        <dbReference type="ChEBI" id="CHEBI:58349"/>
        <dbReference type="ChEBI" id="CHEBI:78784"/>
        <dbReference type="ChEBI" id="CHEBI:78785"/>
        <dbReference type="EC" id="1.3.1.104"/>
    </reaction>
</comment>
<evidence type="ECO:0000256" key="12">
    <source>
        <dbReference type="ARBA" id="ARBA00048843"/>
    </source>
</evidence>
<evidence type="ECO:0000256" key="2">
    <source>
        <dbReference type="ARBA" id="ARBA00010371"/>
    </source>
</evidence>
<dbReference type="SMART" id="SM00829">
    <property type="entry name" value="PKS_ER"/>
    <property type="match status" value="1"/>
</dbReference>
<evidence type="ECO:0000313" key="14">
    <source>
        <dbReference type="EMBL" id="KAJ1969441.1"/>
    </source>
</evidence>
<keyword evidence="9" id="KW-0496">Mitochondrion</keyword>
<evidence type="ECO:0000256" key="10">
    <source>
        <dbReference type="ARBA" id="ARBA00023160"/>
    </source>
</evidence>
<dbReference type="SUPFAM" id="SSF51735">
    <property type="entry name" value="NAD(P)-binding Rossmann-fold domains"/>
    <property type="match status" value="1"/>
</dbReference>
<dbReference type="AlphaFoldDB" id="A0A9W8E5U6"/>
<dbReference type="CDD" id="cd08290">
    <property type="entry name" value="ETR"/>
    <property type="match status" value="1"/>
</dbReference>
<keyword evidence="7 14" id="KW-0560">Oxidoreductase</keyword>
<dbReference type="InterPro" id="IPR013149">
    <property type="entry name" value="ADH-like_C"/>
</dbReference>
<dbReference type="SUPFAM" id="SSF50129">
    <property type="entry name" value="GroES-like"/>
    <property type="match status" value="1"/>
</dbReference>
<evidence type="ECO:0000256" key="11">
    <source>
        <dbReference type="ARBA" id="ARBA00038963"/>
    </source>
</evidence>
<keyword evidence="15" id="KW-1185">Reference proteome</keyword>
<dbReference type="EC" id="1.3.1.104" evidence="11"/>
<keyword evidence="3" id="KW-0444">Lipid biosynthesis</keyword>
<evidence type="ECO:0000256" key="9">
    <source>
        <dbReference type="ARBA" id="ARBA00023128"/>
    </source>
</evidence>
<evidence type="ECO:0000256" key="6">
    <source>
        <dbReference type="ARBA" id="ARBA00022946"/>
    </source>
</evidence>
<keyword evidence="6" id="KW-0809">Transit peptide</keyword>
<evidence type="ECO:0000259" key="13">
    <source>
        <dbReference type="SMART" id="SM00829"/>
    </source>
</evidence>
<dbReference type="FunFam" id="3.40.50.720:FF:000112">
    <property type="entry name" value="Enoyl-[acyl-carrier-protein] reductase 1, mitochondrial"/>
    <property type="match status" value="1"/>
</dbReference>
<evidence type="ECO:0000256" key="8">
    <source>
        <dbReference type="ARBA" id="ARBA00023098"/>
    </source>
</evidence>
<dbReference type="InterPro" id="IPR011032">
    <property type="entry name" value="GroES-like_sf"/>
</dbReference>
<keyword evidence="5" id="KW-0521">NADP</keyword>
<dbReference type="GO" id="GO:0006633">
    <property type="term" value="P:fatty acid biosynthetic process"/>
    <property type="evidence" value="ECO:0007669"/>
    <property type="project" value="UniProtKB-KW"/>
</dbReference>
<evidence type="ECO:0000256" key="4">
    <source>
        <dbReference type="ARBA" id="ARBA00022832"/>
    </source>
</evidence>
<proteinExistence type="inferred from homology"/>
<reference evidence="14" key="1">
    <citation type="submission" date="2022-07" db="EMBL/GenBank/DDBJ databases">
        <title>Phylogenomic reconstructions and comparative analyses of Kickxellomycotina fungi.</title>
        <authorList>
            <person name="Reynolds N.K."/>
            <person name="Stajich J.E."/>
            <person name="Barry K."/>
            <person name="Grigoriev I.V."/>
            <person name="Crous P."/>
            <person name="Smith M.E."/>
        </authorList>
    </citation>
    <scope>NUCLEOTIDE SEQUENCE</scope>
    <source>
        <strain evidence="14">RSA 1196</strain>
    </source>
</reference>
<dbReference type="Pfam" id="PF08240">
    <property type="entry name" value="ADH_N"/>
    <property type="match status" value="1"/>
</dbReference>
<dbReference type="PANTHER" id="PTHR43981:SF2">
    <property type="entry name" value="ENOYL-[ACYL-CARRIER-PROTEIN] REDUCTASE, MITOCHONDRIAL"/>
    <property type="match status" value="1"/>
</dbReference>
<dbReference type="Pfam" id="PF00107">
    <property type="entry name" value="ADH_zinc_N"/>
    <property type="match status" value="1"/>
</dbReference>
<evidence type="ECO:0000256" key="1">
    <source>
        <dbReference type="ARBA" id="ARBA00004173"/>
    </source>
</evidence>
<name>A0A9W8E5U6_9FUNG</name>
<evidence type="ECO:0000313" key="15">
    <source>
        <dbReference type="Proteomes" id="UP001150925"/>
    </source>
</evidence>
<dbReference type="Gene3D" id="3.40.50.720">
    <property type="entry name" value="NAD(P)-binding Rossmann-like Domain"/>
    <property type="match status" value="1"/>
</dbReference>
<evidence type="ECO:0000256" key="3">
    <source>
        <dbReference type="ARBA" id="ARBA00022516"/>
    </source>
</evidence>
<dbReference type="OrthoDB" id="7482721at2759"/>
<dbReference type="Gene3D" id="3.90.180.10">
    <property type="entry name" value="Medium-chain alcohol dehydrogenases, catalytic domain"/>
    <property type="match status" value="1"/>
</dbReference>
<dbReference type="InterPro" id="IPR013154">
    <property type="entry name" value="ADH-like_N"/>
</dbReference>
<dbReference type="GO" id="GO:0005739">
    <property type="term" value="C:mitochondrion"/>
    <property type="evidence" value="ECO:0007669"/>
    <property type="project" value="UniProtKB-SubCell"/>
</dbReference>
<keyword evidence="8" id="KW-0443">Lipid metabolism</keyword>
<keyword evidence="4" id="KW-0276">Fatty acid metabolism</keyword>
<dbReference type="InterPro" id="IPR020843">
    <property type="entry name" value="ER"/>
</dbReference>
<dbReference type="PANTHER" id="PTHR43981">
    <property type="entry name" value="ENOYL-[ACYL-CARRIER-PROTEIN] REDUCTASE, MITOCHONDRIAL"/>
    <property type="match status" value="1"/>
</dbReference>
<comment type="subcellular location">
    <subcellularLocation>
        <location evidence="1">Mitochondrion</location>
    </subcellularLocation>
</comment>
<dbReference type="GO" id="GO:0141148">
    <property type="term" value="F:enoyl-[acyl-carrier-protein] reductase (NADPH) activity"/>
    <property type="evidence" value="ECO:0007669"/>
    <property type="project" value="UniProtKB-EC"/>
</dbReference>
<organism evidence="14 15">
    <name type="scientific">Dispira parvispora</name>
    <dbReference type="NCBI Taxonomy" id="1520584"/>
    <lineage>
        <taxon>Eukaryota</taxon>
        <taxon>Fungi</taxon>
        <taxon>Fungi incertae sedis</taxon>
        <taxon>Zoopagomycota</taxon>
        <taxon>Kickxellomycotina</taxon>
        <taxon>Dimargaritomycetes</taxon>
        <taxon>Dimargaritales</taxon>
        <taxon>Dimargaritaceae</taxon>
        <taxon>Dispira</taxon>
    </lineage>
</organism>